<dbReference type="Pfam" id="PF17929">
    <property type="entry name" value="TetR_C_34"/>
    <property type="match status" value="1"/>
</dbReference>
<dbReference type="InterPro" id="IPR009057">
    <property type="entry name" value="Homeodomain-like_sf"/>
</dbReference>
<gene>
    <name evidence="4" type="ORF">GCM10023147_49160</name>
</gene>
<feature type="domain" description="HTH tetR-type" evidence="3">
    <location>
        <begin position="16"/>
        <end position="76"/>
    </location>
</feature>
<organism evidence="4 5">
    <name type="scientific">Tsukamurella soli</name>
    <dbReference type="NCBI Taxonomy" id="644556"/>
    <lineage>
        <taxon>Bacteria</taxon>
        <taxon>Bacillati</taxon>
        <taxon>Actinomycetota</taxon>
        <taxon>Actinomycetes</taxon>
        <taxon>Mycobacteriales</taxon>
        <taxon>Tsukamurellaceae</taxon>
        <taxon>Tsukamurella</taxon>
    </lineage>
</organism>
<dbReference type="PROSITE" id="PS50977">
    <property type="entry name" value="HTH_TETR_2"/>
    <property type="match status" value="1"/>
</dbReference>
<evidence type="ECO:0000259" key="3">
    <source>
        <dbReference type="PROSITE" id="PS50977"/>
    </source>
</evidence>
<dbReference type="InterPro" id="IPR050109">
    <property type="entry name" value="HTH-type_TetR-like_transc_reg"/>
</dbReference>
<dbReference type="PANTHER" id="PTHR30055">
    <property type="entry name" value="HTH-TYPE TRANSCRIPTIONAL REGULATOR RUTR"/>
    <property type="match status" value="1"/>
</dbReference>
<dbReference type="InterPro" id="IPR001647">
    <property type="entry name" value="HTH_TetR"/>
</dbReference>
<dbReference type="EMBL" id="BAABFR010000145">
    <property type="protein sequence ID" value="GAA4405833.1"/>
    <property type="molecule type" value="Genomic_DNA"/>
</dbReference>
<accession>A0ABP8KGR7</accession>
<dbReference type="Gene3D" id="1.10.357.10">
    <property type="entry name" value="Tetracycline Repressor, domain 2"/>
    <property type="match status" value="1"/>
</dbReference>
<sequence>MFAVGFQRARSEEQRAQRREAILATAAAMLDETSVSALTLSELSRRVGLAKSNVLRYFESREDVLLELLDRWSGEWVVELAAAAGTVDPGADVMARIGAFAEVVAHTASARPALLALISAQSEVLEHNVSTQAVLRHKHATLAVLDRLVGVLRGAVPEVGDAAGELCLTIAVLAGAFAAQANTSVSCETAFAADPALQVLRIDLAPMLRGATAALIAGALVQDASGGSAASR</sequence>
<proteinExistence type="predicted"/>
<keyword evidence="1 2" id="KW-0238">DNA-binding</keyword>
<evidence type="ECO:0000313" key="5">
    <source>
        <dbReference type="Proteomes" id="UP001500635"/>
    </source>
</evidence>
<name>A0ABP8KGR7_9ACTN</name>
<evidence type="ECO:0000256" key="2">
    <source>
        <dbReference type="PROSITE-ProRule" id="PRU00335"/>
    </source>
</evidence>
<keyword evidence="5" id="KW-1185">Reference proteome</keyword>
<feature type="DNA-binding region" description="H-T-H motif" evidence="2">
    <location>
        <begin position="39"/>
        <end position="58"/>
    </location>
</feature>
<dbReference type="SUPFAM" id="SSF46689">
    <property type="entry name" value="Homeodomain-like"/>
    <property type="match status" value="1"/>
</dbReference>
<comment type="caution">
    <text evidence="4">The sequence shown here is derived from an EMBL/GenBank/DDBJ whole genome shotgun (WGS) entry which is preliminary data.</text>
</comment>
<dbReference type="Proteomes" id="UP001500635">
    <property type="component" value="Unassembled WGS sequence"/>
</dbReference>
<dbReference type="InterPro" id="IPR041483">
    <property type="entry name" value="TetR_C_34"/>
</dbReference>
<protein>
    <submittedName>
        <fullName evidence="4">TetR family transcriptional regulator</fullName>
    </submittedName>
</protein>
<reference evidence="5" key="1">
    <citation type="journal article" date="2019" name="Int. J. Syst. Evol. Microbiol.">
        <title>The Global Catalogue of Microorganisms (GCM) 10K type strain sequencing project: providing services to taxonomists for standard genome sequencing and annotation.</title>
        <authorList>
            <consortium name="The Broad Institute Genomics Platform"/>
            <consortium name="The Broad Institute Genome Sequencing Center for Infectious Disease"/>
            <person name="Wu L."/>
            <person name="Ma J."/>
        </authorList>
    </citation>
    <scope>NUCLEOTIDE SEQUENCE [LARGE SCALE GENOMIC DNA]</scope>
    <source>
        <strain evidence="5">JCM 17688</strain>
    </source>
</reference>
<evidence type="ECO:0000313" key="4">
    <source>
        <dbReference type="EMBL" id="GAA4405833.1"/>
    </source>
</evidence>
<dbReference type="Pfam" id="PF00440">
    <property type="entry name" value="TetR_N"/>
    <property type="match status" value="1"/>
</dbReference>
<evidence type="ECO:0000256" key="1">
    <source>
        <dbReference type="ARBA" id="ARBA00023125"/>
    </source>
</evidence>
<dbReference type="PANTHER" id="PTHR30055:SF226">
    <property type="entry name" value="HTH-TYPE TRANSCRIPTIONAL REGULATOR PKSA"/>
    <property type="match status" value="1"/>
</dbReference>